<evidence type="ECO:0000313" key="11">
    <source>
        <dbReference type="Proteomes" id="UP000198312"/>
    </source>
</evidence>
<dbReference type="GO" id="GO:0016787">
    <property type="term" value="F:hydrolase activity"/>
    <property type="evidence" value="ECO:0007669"/>
    <property type="project" value="UniProtKB-KW"/>
</dbReference>
<dbReference type="SUPFAM" id="SSF55031">
    <property type="entry name" value="Bacterial exopeptidase dimerisation domain"/>
    <property type="match status" value="1"/>
</dbReference>
<keyword evidence="5" id="KW-0732">Signal</keyword>
<feature type="region of interest" description="Disordered" evidence="8">
    <location>
        <begin position="473"/>
        <end position="509"/>
    </location>
</feature>
<evidence type="ECO:0000256" key="4">
    <source>
        <dbReference type="ARBA" id="ARBA00022723"/>
    </source>
</evidence>
<feature type="compositionally biased region" description="Polar residues" evidence="8">
    <location>
        <begin position="487"/>
        <end position="509"/>
    </location>
</feature>
<evidence type="ECO:0000256" key="5">
    <source>
        <dbReference type="ARBA" id="ARBA00022729"/>
    </source>
</evidence>
<dbReference type="PANTHER" id="PTHR43808:SF17">
    <property type="entry name" value="PEPTIDASE M20"/>
    <property type="match status" value="1"/>
</dbReference>
<dbReference type="KEGG" id="vil:CFK37_09640"/>
<dbReference type="InterPro" id="IPR050072">
    <property type="entry name" value="Peptidase_M20A"/>
</dbReference>
<dbReference type="EMBL" id="CP022315">
    <property type="protein sequence ID" value="ASK62399.1"/>
    <property type="molecule type" value="Genomic_DNA"/>
</dbReference>
<organism evidence="10 11">
    <name type="scientific">Virgibacillus phasianinus</name>
    <dbReference type="NCBI Taxonomy" id="2017483"/>
    <lineage>
        <taxon>Bacteria</taxon>
        <taxon>Bacillati</taxon>
        <taxon>Bacillota</taxon>
        <taxon>Bacilli</taxon>
        <taxon>Bacillales</taxon>
        <taxon>Bacillaceae</taxon>
        <taxon>Virgibacillus</taxon>
    </lineage>
</organism>
<name>A0A220U2P5_9BACI</name>
<keyword evidence="7" id="KW-0572">Peptidoglycan-anchor</keyword>
<dbReference type="Pfam" id="PF07687">
    <property type="entry name" value="M20_dimer"/>
    <property type="match status" value="1"/>
</dbReference>
<dbReference type="NCBIfam" id="TIGR01167">
    <property type="entry name" value="LPXTG_anchor"/>
    <property type="match status" value="1"/>
</dbReference>
<keyword evidence="4" id="KW-0479">Metal-binding</keyword>
<gene>
    <name evidence="10" type="ORF">CFK37_09640</name>
</gene>
<comment type="subcellular location">
    <subcellularLocation>
        <location evidence="1">Secreted</location>
        <location evidence="1">Cell wall</location>
        <topology evidence="1">Peptidoglycan-anchor</topology>
    </subcellularLocation>
</comment>
<evidence type="ECO:0000313" key="10">
    <source>
        <dbReference type="EMBL" id="ASK62399.1"/>
    </source>
</evidence>
<dbReference type="PROSITE" id="PS50847">
    <property type="entry name" value="GRAM_POS_ANCHORING"/>
    <property type="match status" value="1"/>
</dbReference>
<evidence type="ECO:0000256" key="8">
    <source>
        <dbReference type="SAM" id="MobiDB-lite"/>
    </source>
</evidence>
<evidence type="ECO:0000256" key="2">
    <source>
        <dbReference type="ARBA" id="ARBA00022512"/>
    </source>
</evidence>
<evidence type="ECO:0000256" key="1">
    <source>
        <dbReference type="ARBA" id="ARBA00004168"/>
    </source>
</evidence>
<dbReference type="GO" id="GO:0046872">
    <property type="term" value="F:metal ion binding"/>
    <property type="evidence" value="ECO:0007669"/>
    <property type="project" value="UniProtKB-KW"/>
</dbReference>
<accession>A0A220U2P5</accession>
<protein>
    <submittedName>
        <fullName evidence="10">Peptidase M20</fullName>
    </submittedName>
</protein>
<dbReference type="InterPro" id="IPR011650">
    <property type="entry name" value="Peptidase_M20_dimer"/>
</dbReference>
<reference evidence="10 11" key="1">
    <citation type="submission" date="2017-07" db="EMBL/GenBank/DDBJ databases">
        <title>Virgibacillus sp. LM2416.</title>
        <authorList>
            <person name="Tak E.J."/>
            <person name="Bae J.-W."/>
        </authorList>
    </citation>
    <scope>NUCLEOTIDE SEQUENCE [LARGE SCALE GENOMIC DNA]</scope>
    <source>
        <strain evidence="10 11">LM2416</strain>
    </source>
</reference>
<evidence type="ECO:0000256" key="6">
    <source>
        <dbReference type="ARBA" id="ARBA00022801"/>
    </source>
</evidence>
<dbReference type="PANTHER" id="PTHR43808">
    <property type="entry name" value="ACETYLORNITHINE DEACETYLASE"/>
    <property type="match status" value="1"/>
</dbReference>
<keyword evidence="2" id="KW-0134">Cell wall</keyword>
<keyword evidence="3" id="KW-0964">Secreted</keyword>
<dbReference type="OrthoDB" id="9783294at2"/>
<dbReference type="Proteomes" id="UP000198312">
    <property type="component" value="Chromosome"/>
</dbReference>
<dbReference type="Gene3D" id="3.30.70.360">
    <property type="match status" value="1"/>
</dbReference>
<dbReference type="SUPFAM" id="SSF53187">
    <property type="entry name" value="Zn-dependent exopeptidases"/>
    <property type="match status" value="1"/>
</dbReference>
<keyword evidence="6" id="KW-0378">Hydrolase</keyword>
<dbReference type="Pfam" id="PF00746">
    <property type="entry name" value="Gram_pos_anchor"/>
    <property type="match status" value="1"/>
</dbReference>
<evidence type="ECO:0000259" key="9">
    <source>
        <dbReference type="PROSITE" id="PS50847"/>
    </source>
</evidence>
<proteinExistence type="predicted"/>
<dbReference type="AlphaFoldDB" id="A0A220U2P5"/>
<feature type="domain" description="Gram-positive cocci surface proteins LPxTG" evidence="9">
    <location>
        <begin position="502"/>
        <end position="535"/>
    </location>
</feature>
<evidence type="ECO:0000256" key="3">
    <source>
        <dbReference type="ARBA" id="ARBA00022525"/>
    </source>
</evidence>
<sequence length="535" mass="56481">MGRSGIFKGGGKCCKTNVLFNILRSMHQNYKRRYFKMKKKSIPVLLSGILIAALPLMSANAQTDKDSTYSVSPETEKAYQEINSSSAVQKGLEFIKSDADNTLSQQIEMTEIPAVPNHEQKKADYFKKELTELGMKDVHIDETGNVIGTRPGSGDGPTLVLSAHLDIAFEEGVDTTVTKKDGILYAPGIADDTRGLAALLSVGRALNEADLQTAGDIMFVATVGEEDDFRGVKALFDEHDNIDGFITVDGGGASEVTHGGTAGYTIKFNYHGPGGHSYGDFQTPSATHALGRAVAEISDWGKKDPKTTFNVGVINGGTAVNAKAEEASMLTEFRTDGPNVDKLKKKLLKTVQDSAKNENQRWGSKDGVTVDSKTVVEIPGGQMPKDAISVQAAASSIKAIGKQPTFGTSGMTDANYAFGAGVPGMNLGYGGTAGQTHSLDEWYDPTDAYLGPQGIFLTALGLVGVQDLTEPLLSSKGDTGSEKSEGTAASTSTGNTKQGGELPETSSDNPTNALIGLGVAMAGGLLFFLRKKLSN</sequence>
<keyword evidence="11" id="KW-1185">Reference proteome</keyword>
<dbReference type="Pfam" id="PF01546">
    <property type="entry name" value="Peptidase_M20"/>
    <property type="match status" value="1"/>
</dbReference>
<dbReference type="InterPro" id="IPR019931">
    <property type="entry name" value="LPXTG_anchor"/>
</dbReference>
<dbReference type="InterPro" id="IPR002933">
    <property type="entry name" value="Peptidase_M20"/>
</dbReference>
<evidence type="ECO:0000256" key="7">
    <source>
        <dbReference type="ARBA" id="ARBA00023088"/>
    </source>
</evidence>
<dbReference type="InterPro" id="IPR036264">
    <property type="entry name" value="Bact_exopeptidase_dim_dom"/>
</dbReference>
<dbReference type="Gene3D" id="3.40.630.10">
    <property type="entry name" value="Zn peptidases"/>
    <property type="match status" value="1"/>
</dbReference>